<dbReference type="SMART" id="SM00876">
    <property type="entry name" value="BATS"/>
    <property type="match status" value="1"/>
</dbReference>
<dbReference type="InterPro" id="IPR034422">
    <property type="entry name" value="HydE/PylB-like"/>
</dbReference>
<protein>
    <submittedName>
        <fullName evidence="10">[FeFe] hydrogenase H-cluster radical SAM maturase HydE</fullName>
    </submittedName>
</protein>
<dbReference type="Proteomes" id="UP000253805">
    <property type="component" value="Unassembled WGS sequence"/>
</dbReference>
<dbReference type="SFLD" id="SFLDG01280">
    <property type="entry name" value="HydE/PylB-like"/>
    <property type="match status" value="1"/>
</dbReference>
<evidence type="ECO:0000256" key="4">
    <source>
        <dbReference type="ARBA" id="ARBA00022723"/>
    </source>
</evidence>
<feature type="domain" description="Radical SAM core" evidence="9">
    <location>
        <begin position="52"/>
        <end position="274"/>
    </location>
</feature>
<dbReference type="GO" id="GO:0016740">
    <property type="term" value="F:transferase activity"/>
    <property type="evidence" value="ECO:0007669"/>
    <property type="project" value="TreeGrafter"/>
</dbReference>
<dbReference type="SFLD" id="SFLDF00348">
    <property type="entry name" value="FeFe_hydrogenase_maturase_(Hyd"/>
    <property type="match status" value="1"/>
</dbReference>
<evidence type="ECO:0000256" key="5">
    <source>
        <dbReference type="ARBA" id="ARBA00023004"/>
    </source>
</evidence>
<dbReference type="PANTHER" id="PTHR43726:SF1">
    <property type="entry name" value="BIOTIN SYNTHASE"/>
    <property type="match status" value="1"/>
</dbReference>
<dbReference type="SFLD" id="SFLDS00029">
    <property type="entry name" value="Radical_SAM"/>
    <property type="match status" value="1"/>
</dbReference>
<keyword evidence="2" id="KW-0004">4Fe-4S</keyword>
<comment type="cofactor">
    <cofactor evidence="1">
        <name>[4Fe-4S] cluster</name>
        <dbReference type="ChEBI" id="CHEBI:49883"/>
    </cofactor>
</comment>
<evidence type="ECO:0000256" key="7">
    <source>
        <dbReference type="ARBA" id="ARBA00034078"/>
    </source>
</evidence>
<dbReference type="InterPro" id="IPR010722">
    <property type="entry name" value="BATS_dom"/>
</dbReference>
<keyword evidence="4" id="KW-0479">Metal-binding</keyword>
<sequence length="409" mass="43711">MADLMLELVDKLAREHALSQDEYAMLIDGRTPALADELAGRAREACEAVYGNAVFARGLIEFTNVCKNDCYYCGIRRSNRACERYRLTREQILACADAGWRAGFRTFVLQGGEDPGVTDEWLAELIGALKAAHPGCAVTLSVGERSPESYRHLRAAGADRYLLRHETATAAHYRQLHPAAMTLQRRMACLSDLREAGFAVGAGFMVGSPFQTTEHLAADLAFIQEFRPEMCGIGPFVPHRDTPFAAEAPGTVELTCYLLSLVRLAHPTVLLPATTALEALDPRSREKGILAGANVVMPNLSPPERQGDYALYDGKPRSSADAARKWADLAARLEPLGRRLVEDRGDPAAAWASVVGPAAASVVSPARGAVVLAAASRPVSAAATAPGSSSAASFPSTFPPVPSTKVNPS</sequence>
<dbReference type="SFLD" id="SFLDG01060">
    <property type="entry name" value="BATS_domain_containing"/>
    <property type="match status" value="1"/>
</dbReference>
<dbReference type="PANTHER" id="PTHR43726">
    <property type="entry name" value="3-METHYLORNITHINE SYNTHASE"/>
    <property type="match status" value="1"/>
</dbReference>
<gene>
    <name evidence="10" type="primary">hydE</name>
    <name evidence="10" type="ORF">C1850_02740</name>
</gene>
<reference evidence="10 11" key="1">
    <citation type="journal article" date="2018" name="Elife">
        <title>Discovery and characterization of a prevalent human gut bacterial enzyme sufficient for the inactivation of a family of plant toxins.</title>
        <authorList>
            <person name="Koppel N."/>
            <person name="Bisanz J.E."/>
            <person name="Pandelia M.E."/>
            <person name="Turnbaugh P.J."/>
            <person name="Balskus E.P."/>
        </authorList>
    </citation>
    <scope>NUCLEOTIDE SEQUENCE [LARGE SCALE GENOMIC DNA]</scope>
    <source>
        <strain evidence="10 11">OB21 GAM 11</strain>
    </source>
</reference>
<evidence type="ECO:0000256" key="2">
    <source>
        <dbReference type="ARBA" id="ARBA00022485"/>
    </source>
</evidence>
<keyword evidence="5" id="KW-0408">Iron</keyword>
<proteinExistence type="predicted"/>
<feature type="compositionally biased region" description="Low complexity" evidence="8">
    <location>
        <begin position="382"/>
        <end position="396"/>
    </location>
</feature>
<dbReference type="Gene3D" id="3.20.20.70">
    <property type="entry name" value="Aldolase class I"/>
    <property type="match status" value="1"/>
</dbReference>
<dbReference type="AlphaFoldDB" id="A0A369P2D2"/>
<dbReference type="Pfam" id="PF04055">
    <property type="entry name" value="Radical_SAM"/>
    <property type="match status" value="1"/>
</dbReference>
<comment type="caution">
    <text evidence="10">The sequence shown here is derived from an EMBL/GenBank/DDBJ whole genome shotgun (WGS) entry which is preliminary data.</text>
</comment>
<dbReference type="GO" id="GO:0051539">
    <property type="term" value="F:4 iron, 4 sulfur cluster binding"/>
    <property type="evidence" value="ECO:0007669"/>
    <property type="project" value="UniProtKB-KW"/>
</dbReference>
<dbReference type="CDD" id="cd01335">
    <property type="entry name" value="Radical_SAM"/>
    <property type="match status" value="1"/>
</dbReference>
<name>A0A369P2D2_9ACTN</name>
<dbReference type="SFLD" id="SFLDG01082">
    <property type="entry name" value="B12-binding_domain_containing"/>
    <property type="match status" value="1"/>
</dbReference>
<comment type="cofactor">
    <cofactor evidence="7">
        <name>[2Fe-2S] cluster</name>
        <dbReference type="ChEBI" id="CHEBI:190135"/>
    </cofactor>
</comment>
<dbReference type="InterPro" id="IPR013785">
    <property type="entry name" value="Aldolase_TIM"/>
</dbReference>
<dbReference type="GO" id="GO:0042364">
    <property type="term" value="P:water-soluble vitamin biosynthetic process"/>
    <property type="evidence" value="ECO:0007669"/>
    <property type="project" value="UniProtKB-ARBA"/>
</dbReference>
<feature type="region of interest" description="Disordered" evidence="8">
    <location>
        <begin position="382"/>
        <end position="409"/>
    </location>
</feature>
<dbReference type="SMART" id="SM00729">
    <property type="entry name" value="Elp3"/>
    <property type="match status" value="1"/>
</dbReference>
<keyword evidence="3" id="KW-0949">S-adenosyl-L-methionine</keyword>
<dbReference type="InterPro" id="IPR006638">
    <property type="entry name" value="Elp3/MiaA/NifB-like_rSAM"/>
</dbReference>
<dbReference type="InterPro" id="IPR058240">
    <property type="entry name" value="rSAM_sf"/>
</dbReference>
<dbReference type="InterPro" id="IPR007197">
    <property type="entry name" value="rSAM"/>
</dbReference>
<evidence type="ECO:0000313" key="10">
    <source>
        <dbReference type="EMBL" id="RDC46254.1"/>
    </source>
</evidence>
<dbReference type="SUPFAM" id="SSF102114">
    <property type="entry name" value="Radical SAM enzymes"/>
    <property type="match status" value="1"/>
</dbReference>
<evidence type="ECO:0000313" key="11">
    <source>
        <dbReference type="Proteomes" id="UP000253805"/>
    </source>
</evidence>
<dbReference type="NCBIfam" id="TIGR03956">
    <property type="entry name" value="rSAM_HydE"/>
    <property type="match status" value="1"/>
</dbReference>
<evidence type="ECO:0000256" key="3">
    <source>
        <dbReference type="ARBA" id="ARBA00022691"/>
    </source>
</evidence>
<evidence type="ECO:0000256" key="8">
    <source>
        <dbReference type="SAM" id="MobiDB-lite"/>
    </source>
</evidence>
<dbReference type="GO" id="GO:0046872">
    <property type="term" value="F:metal ion binding"/>
    <property type="evidence" value="ECO:0007669"/>
    <property type="project" value="UniProtKB-KW"/>
</dbReference>
<dbReference type="PROSITE" id="PS51918">
    <property type="entry name" value="RADICAL_SAM"/>
    <property type="match status" value="1"/>
</dbReference>
<accession>A0A369P2D2</accession>
<evidence type="ECO:0000256" key="1">
    <source>
        <dbReference type="ARBA" id="ARBA00001966"/>
    </source>
</evidence>
<organism evidence="10 11">
    <name type="scientific">Adlercreutzia equolifaciens subsp. celatus</name>
    <dbReference type="NCBI Taxonomy" id="394340"/>
    <lineage>
        <taxon>Bacteria</taxon>
        <taxon>Bacillati</taxon>
        <taxon>Actinomycetota</taxon>
        <taxon>Coriobacteriia</taxon>
        <taxon>Eggerthellales</taxon>
        <taxon>Eggerthellaceae</taxon>
        <taxon>Adlercreutzia</taxon>
    </lineage>
</organism>
<evidence type="ECO:0000256" key="6">
    <source>
        <dbReference type="ARBA" id="ARBA00023014"/>
    </source>
</evidence>
<dbReference type="EMBL" id="PPUT01000004">
    <property type="protein sequence ID" value="RDC46254.1"/>
    <property type="molecule type" value="Genomic_DNA"/>
</dbReference>
<evidence type="ECO:0000259" key="9">
    <source>
        <dbReference type="PROSITE" id="PS51918"/>
    </source>
</evidence>
<dbReference type="InterPro" id="IPR024021">
    <property type="entry name" value="FeFe-hyd_HydE_rSAM"/>
</dbReference>
<dbReference type="GO" id="GO:0044272">
    <property type="term" value="P:sulfur compound biosynthetic process"/>
    <property type="evidence" value="ECO:0007669"/>
    <property type="project" value="UniProtKB-ARBA"/>
</dbReference>
<keyword evidence="6" id="KW-0411">Iron-sulfur</keyword>